<feature type="signal peptide" evidence="1">
    <location>
        <begin position="1"/>
        <end position="22"/>
    </location>
</feature>
<proteinExistence type="predicted"/>
<dbReference type="Proteomes" id="UP000006228">
    <property type="component" value="Unassembled WGS sequence"/>
</dbReference>
<dbReference type="EMBL" id="AEVT01000130">
    <property type="protein sequence ID" value="EGA67874.1"/>
    <property type="molecule type" value="Genomic_DNA"/>
</dbReference>
<dbReference type="OrthoDB" id="7068174at2"/>
<gene>
    <name evidence="2" type="ORF">VISI1226_09164</name>
</gene>
<organism evidence="2 3">
    <name type="scientific">Vibrio sinaloensis DSM 21326</name>
    <dbReference type="NCBI Taxonomy" id="945550"/>
    <lineage>
        <taxon>Bacteria</taxon>
        <taxon>Pseudomonadati</taxon>
        <taxon>Pseudomonadota</taxon>
        <taxon>Gammaproteobacteria</taxon>
        <taxon>Vibrionales</taxon>
        <taxon>Vibrionaceae</taxon>
        <taxon>Vibrio</taxon>
        <taxon>Vibrio oreintalis group</taxon>
    </lineage>
</organism>
<accession>E8MDP4</accession>
<sequence length="102" mass="11288">MKFLVKILLLAFSSAIVSACSADRVAIVSDSNVRVYSTEKDAARQISKNMSPSSPKAVLKKGAKIEVINDTYGKDYWACEVRYSNQEIGWVLCTFLTFQSNA</sequence>
<evidence type="ECO:0000313" key="3">
    <source>
        <dbReference type="Proteomes" id="UP000006228"/>
    </source>
</evidence>
<feature type="chain" id="PRO_5003224935" description="SH3b domain-containing protein" evidence="1">
    <location>
        <begin position="23"/>
        <end position="102"/>
    </location>
</feature>
<dbReference type="PROSITE" id="PS51257">
    <property type="entry name" value="PROKAR_LIPOPROTEIN"/>
    <property type="match status" value="1"/>
</dbReference>
<evidence type="ECO:0000313" key="2">
    <source>
        <dbReference type="EMBL" id="EGA67874.1"/>
    </source>
</evidence>
<name>E8MDP4_PHOS4</name>
<evidence type="ECO:0008006" key="4">
    <source>
        <dbReference type="Google" id="ProtNLM"/>
    </source>
</evidence>
<protein>
    <recommendedName>
        <fullName evidence="4">SH3b domain-containing protein</fullName>
    </recommendedName>
</protein>
<dbReference type="AlphaFoldDB" id="E8MDP4"/>
<evidence type="ECO:0000256" key="1">
    <source>
        <dbReference type="SAM" id="SignalP"/>
    </source>
</evidence>
<dbReference type="GeneID" id="95571639"/>
<reference evidence="2 3" key="1">
    <citation type="journal article" date="2012" name="Int. J. Syst. Evol. Microbiol.">
        <title>Vibrio caribbeanicus sp. nov., isolated from the marine sponge Scleritoderma cyanea.</title>
        <authorList>
            <person name="Hoffmann M."/>
            <person name="Monday S.R."/>
            <person name="Allard M.W."/>
            <person name="Strain E.A."/>
            <person name="Whittaker P."/>
            <person name="Naum M."/>
            <person name="McCarthy P.J."/>
            <person name="Lopez J.V."/>
            <person name="Fischer M."/>
            <person name="Brown E.W."/>
        </authorList>
    </citation>
    <scope>NUCLEOTIDE SEQUENCE [LARGE SCALE GENOMIC DNA]</scope>
    <source>
        <strain evidence="3">DSMZ 21326</strain>
    </source>
</reference>
<comment type="caution">
    <text evidence="2">The sequence shown here is derived from an EMBL/GenBank/DDBJ whole genome shotgun (WGS) entry which is preliminary data.</text>
</comment>
<dbReference type="RefSeq" id="WP_008081786.1">
    <property type="nucleotide sequence ID" value="NZ_AEVT01000130.1"/>
</dbReference>
<keyword evidence="1" id="KW-0732">Signal</keyword>